<gene>
    <name evidence="1" type="ORF">CINTURNW_3840</name>
</gene>
<protein>
    <submittedName>
        <fullName evidence="1">Uncharacterized protein</fullName>
    </submittedName>
</protein>
<dbReference type="Proteomes" id="UP000016721">
    <property type="component" value="Unassembled WGS sequence"/>
</dbReference>
<organism evidence="1 2">
    <name type="scientific">Clostridium intestinale URNW</name>
    <dbReference type="NCBI Taxonomy" id="1294142"/>
    <lineage>
        <taxon>Bacteria</taxon>
        <taxon>Bacillati</taxon>
        <taxon>Bacillota</taxon>
        <taxon>Clostridia</taxon>
        <taxon>Eubacteriales</taxon>
        <taxon>Clostridiaceae</taxon>
        <taxon>Clostridium</taxon>
    </lineage>
</organism>
<evidence type="ECO:0000313" key="2">
    <source>
        <dbReference type="Proteomes" id="UP000016721"/>
    </source>
</evidence>
<proteinExistence type="predicted"/>
<keyword evidence="2" id="KW-1185">Reference proteome</keyword>
<comment type="caution">
    <text evidence="1">The sequence shown here is derived from an EMBL/GenBank/DDBJ whole genome shotgun (WGS) entry which is preliminary data.</text>
</comment>
<dbReference type="HOGENOM" id="CLU_2681180_0_0_9"/>
<reference evidence="1 2" key="1">
    <citation type="journal article" date="2013" name="Genome Announc.">
        <title>Draft Genome Sequence of the Hydrogen- and Ethanol-Producing Bacterium Clostridium intestinale Strain URNW.</title>
        <authorList>
            <person name="Lal S."/>
            <person name="Ramachandran U."/>
            <person name="Zhang X."/>
            <person name="Sparling R."/>
            <person name="Levin D.B."/>
        </authorList>
    </citation>
    <scope>NUCLEOTIDE SEQUENCE [LARGE SCALE GENOMIC DNA]</scope>
    <source>
        <strain evidence="1 2">URNW</strain>
    </source>
</reference>
<dbReference type="EMBL" id="APJA01000024">
    <property type="protein sequence ID" value="ERK28943.1"/>
    <property type="molecule type" value="Genomic_DNA"/>
</dbReference>
<dbReference type="RefSeq" id="WP_021803766.1">
    <property type="nucleotide sequence ID" value="NZ_KI273145.1"/>
</dbReference>
<name>U2NIH5_9CLOT</name>
<dbReference type="OrthoDB" id="6382410at2"/>
<dbReference type="AlphaFoldDB" id="U2NIH5"/>
<evidence type="ECO:0000313" key="1">
    <source>
        <dbReference type="EMBL" id="ERK28943.1"/>
    </source>
</evidence>
<accession>U2NIH5</accession>
<dbReference type="PATRIC" id="fig|1294142.3.peg.4003"/>
<sequence length="74" mass="8793">MKIRVMLLDKSEVQVFLDILLERAKWLESIGQAMWNIENLNPVNFEKIYPNRPETVLRGTSFSDCKVMENEHRQ</sequence>
<dbReference type="STRING" id="1294142.CINTURNW_3840"/>